<feature type="site" description="Important for substrate specificity" evidence="4">
    <location>
        <position position="199"/>
    </location>
</feature>
<keyword evidence="2 4" id="KW-0808">Transferase</keyword>
<dbReference type="AlphaFoldDB" id="A0A9W8DW90"/>
<feature type="binding site" evidence="4">
    <location>
        <position position="218"/>
    </location>
    <ligand>
        <name>phosphate</name>
        <dbReference type="ChEBI" id="CHEBI:43474"/>
    </ligand>
</feature>
<feature type="binding site" evidence="4">
    <location>
        <begin position="241"/>
        <end position="243"/>
    </location>
    <ligand>
        <name>substrate</name>
    </ligand>
</feature>
<organism evidence="6 7">
    <name type="scientific">Mycoemilia scoparia</name>
    <dbReference type="NCBI Taxonomy" id="417184"/>
    <lineage>
        <taxon>Eukaryota</taxon>
        <taxon>Fungi</taxon>
        <taxon>Fungi incertae sedis</taxon>
        <taxon>Zoopagomycota</taxon>
        <taxon>Kickxellomycotina</taxon>
        <taxon>Kickxellomycetes</taxon>
        <taxon>Kickxellales</taxon>
        <taxon>Kickxellaceae</taxon>
        <taxon>Mycoemilia</taxon>
    </lineage>
</organism>
<dbReference type="FunFam" id="3.40.50.1580:FF:000008">
    <property type="entry name" value="S-methyl-5'-thioadenosine phosphorylase"/>
    <property type="match status" value="1"/>
</dbReference>
<feature type="binding site" evidence="4">
    <location>
        <position position="217"/>
    </location>
    <ligand>
        <name>substrate</name>
    </ligand>
</feature>
<dbReference type="EC" id="2.4.2.28" evidence="4"/>
<dbReference type="Proteomes" id="UP001150538">
    <property type="component" value="Unassembled WGS sequence"/>
</dbReference>
<name>A0A9W8DW90_9FUNG</name>
<comment type="caution">
    <text evidence="6">The sequence shown here is derived from an EMBL/GenBank/DDBJ whole genome shotgun (WGS) entry which is preliminary data.</text>
</comment>
<dbReference type="Pfam" id="PF01048">
    <property type="entry name" value="PNP_UDP_1"/>
    <property type="match status" value="1"/>
</dbReference>
<dbReference type="SUPFAM" id="SSF53167">
    <property type="entry name" value="Purine and uridine phosphorylases"/>
    <property type="match status" value="1"/>
</dbReference>
<dbReference type="InterPro" id="IPR010044">
    <property type="entry name" value="MTAP"/>
</dbReference>
<dbReference type="HAMAP" id="MF_01963">
    <property type="entry name" value="MTAP"/>
    <property type="match status" value="1"/>
</dbReference>
<dbReference type="EMBL" id="JANBPU010000006">
    <property type="protein sequence ID" value="KAJ1921258.1"/>
    <property type="molecule type" value="Genomic_DNA"/>
</dbReference>
<keyword evidence="3 4" id="KW-0660">Purine salvage</keyword>
<keyword evidence="7" id="KW-1185">Reference proteome</keyword>
<comment type="function">
    <text evidence="4">Catalyzes the reversible phosphorylation of S-methyl-5'-thioadenosine (MTA) to adenine and 5-methylthioribose-1-phosphate. Involved in the breakdown of MTA, a major by-product of polyamine biosynthesis. Responsible for the first step in the methionine salvage pathway after MTA has been generated from S-adenosylmethionine. Has broad substrate specificity with 6-aminopurine nucleosides as preferred substrates.</text>
</comment>
<dbReference type="PANTHER" id="PTHR42679">
    <property type="entry name" value="S-METHYL-5'-THIOADENOSINE PHOSPHORYLASE"/>
    <property type="match status" value="1"/>
</dbReference>
<dbReference type="GO" id="GO:0005829">
    <property type="term" value="C:cytosol"/>
    <property type="evidence" value="ECO:0007669"/>
    <property type="project" value="TreeGrafter"/>
</dbReference>
<comment type="subunit">
    <text evidence="4">Homotrimer.</text>
</comment>
<protein>
    <recommendedName>
        <fullName evidence="4">S-methyl-5'-thioadenosine phosphorylase</fullName>
        <ecNumber evidence="4">2.4.2.28</ecNumber>
    </recommendedName>
    <alternativeName>
        <fullName evidence="4">5'-methylthioadenosine phosphorylase</fullName>
        <shortName evidence="4">MTA phosphorylase</shortName>
        <shortName evidence="4">MTAP</shortName>
        <shortName evidence="4">MTAPase</shortName>
    </alternativeName>
</protein>
<feature type="binding site" evidence="4">
    <location>
        <begin position="84"/>
        <end position="85"/>
    </location>
    <ligand>
        <name>phosphate</name>
        <dbReference type="ChEBI" id="CHEBI:43474"/>
    </ligand>
</feature>
<evidence type="ECO:0000259" key="5">
    <source>
        <dbReference type="Pfam" id="PF01048"/>
    </source>
</evidence>
<comment type="catalytic activity">
    <reaction evidence="4">
        <text>S-methyl-5'-thioadenosine + phosphate = 5-(methylsulfanyl)-alpha-D-ribose 1-phosphate + adenine</text>
        <dbReference type="Rhea" id="RHEA:11852"/>
        <dbReference type="ChEBI" id="CHEBI:16708"/>
        <dbReference type="ChEBI" id="CHEBI:17509"/>
        <dbReference type="ChEBI" id="CHEBI:43474"/>
        <dbReference type="ChEBI" id="CHEBI:58533"/>
        <dbReference type="EC" id="2.4.2.28"/>
    </reaction>
</comment>
<comment type="subcellular location">
    <subcellularLocation>
        <location evidence="4">Cytoplasm</location>
    </subcellularLocation>
    <subcellularLocation>
        <location evidence="4">Nucleus</location>
    </subcellularLocation>
</comment>
<dbReference type="GO" id="GO:0005634">
    <property type="term" value="C:nucleus"/>
    <property type="evidence" value="ECO:0007669"/>
    <property type="project" value="UniProtKB-SubCell"/>
</dbReference>
<dbReference type="PANTHER" id="PTHR42679:SF2">
    <property type="entry name" value="S-METHYL-5'-THIOADENOSINE PHOSPHORYLASE"/>
    <property type="match status" value="1"/>
</dbReference>
<evidence type="ECO:0000256" key="1">
    <source>
        <dbReference type="ARBA" id="ARBA00022676"/>
    </source>
</evidence>
<sequence length="330" mass="36919">MDWLTQQHQHQQQQQQYKAMTISTDNKTVYNDIRLGVIGGTGLYQLEGYEKVDEVQPETPWGQSASPIKILRTPRGHHIAFLARHGLNHEFSPSEVPYTANIAALKSIGVQAIVAFSAVGSLQEIIKPGDFVLPNQIIDRTKGIRKDSFFGNGVIAHASFGEPFHKPLKELIYSHRDSVPEITIHKDKVAVSMEGPAFSTRAESNLYRSWGGDIINMTCIPEAKLAREAEIAYQLVCMSTDYDAWRESEEPVTVAEVMKTMTTNAVRAKALLFSILPDLEDKLYTGDKDSIELVKDIRGTMALAFQQPKDGRAKEKCQTLAYIFPGYFTL</sequence>
<dbReference type="GO" id="GO:0017061">
    <property type="term" value="F:S-methyl-5-thioadenosine phosphorylase activity"/>
    <property type="evidence" value="ECO:0007669"/>
    <property type="project" value="UniProtKB-UniRule"/>
</dbReference>
<dbReference type="GO" id="GO:0006166">
    <property type="term" value="P:purine ribonucleoside salvage"/>
    <property type="evidence" value="ECO:0007669"/>
    <property type="project" value="UniProtKB-KW"/>
</dbReference>
<dbReference type="PROSITE" id="PS01240">
    <property type="entry name" value="PNP_MTAP_2"/>
    <property type="match status" value="1"/>
</dbReference>
<feature type="binding site" evidence="4">
    <location>
        <begin position="117"/>
        <end position="118"/>
    </location>
    <ligand>
        <name>phosphate</name>
        <dbReference type="ChEBI" id="CHEBI:43474"/>
    </ligand>
</feature>
<comment type="pathway">
    <text evidence="4">Amino-acid biosynthesis; L-methionine biosynthesis via salvage pathway; S-methyl-5-thio-alpha-D-ribose 1-phosphate from S-methyl-5'-thioadenosine (phosphorylase route): step 1/1.</text>
</comment>
<keyword evidence="1 4" id="KW-0328">Glycosyltransferase</keyword>
<dbReference type="NCBIfam" id="TIGR01694">
    <property type="entry name" value="MTAP"/>
    <property type="match status" value="1"/>
</dbReference>
<evidence type="ECO:0000256" key="2">
    <source>
        <dbReference type="ARBA" id="ARBA00022679"/>
    </source>
</evidence>
<evidence type="ECO:0000313" key="7">
    <source>
        <dbReference type="Proteomes" id="UP001150538"/>
    </source>
</evidence>
<feature type="domain" description="Nucleoside phosphorylase" evidence="5">
    <location>
        <begin position="34"/>
        <end position="276"/>
    </location>
</feature>
<proteinExistence type="inferred from homology"/>
<gene>
    <name evidence="6" type="primary">MEU1</name>
    <name evidence="6" type="ORF">H4219_000859</name>
</gene>
<dbReference type="GO" id="GO:0019509">
    <property type="term" value="P:L-methionine salvage from methylthioadenosine"/>
    <property type="evidence" value="ECO:0007669"/>
    <property type="project" value="UniProtKB-UniRule"/>
</dbReference>
<dbReference type="InterPro" id="IPR018099">
    <property type="entry name" value="Purine_phosphorylase-2_CS"/>
</dbReference>
<keyword evidence="4" id="KW-0963">Cytoplasm</keyword>
<evidence type="ECO:0000256" key="3">
    <source>
        <dbReference type="ARBA" id="ARBA00022726"/>
    </source>
</evidence>
<comment type="similarity">
    <text evidence="4">Belongs to the PNP/MTAP phosphorylase family. MTAP subfamily.</text>
</comment>
<dbReference type="CDD" id="cd09010">
    <property type="entry name" value="MTAP_SsMTAPII_like_MTIP"/>
    <property type="match status" value="1"/>
</dbReference>
<feature type="site" description="Important for substrate specificity" evidence="4">
    <location>
        <position position="254"/>
    </location>
</feature>
<dbReference type="Gene3D" id="3.40.50.1580">
    <property type="entry name" value="Nucleoside phosphorylase domain"/>
    <property type="match status" value="1"/>
</dbReference>
<dbReference type="InterPro" id="IPR035994">
    <property type="entry name" value="Nucleoside_phosphorylase_sf"/>
</dbReference>
<dbReference type="InterPro" id="IPR000845">
    <property type="entry name" value="Nucleoside_phosphorylase_d"/>
</dbReference>
<dbReference type="OrthoDB" id="431409at2759"/>
<feature type="binding site" evidence="4">
    <location>
        <position position="41"/>
    </location>
    <ligand>
        <name>phosphate</name>
        <dbReference type="ChEBI" id="CHEBI:43474"/>
    </ligand>
</feature>
<reference evidence="6" key="1">
    <citation type="submission" date="2022-07" db="EMBL/GenBank/DDBJ databases">
        <title>Phylogenomic reconstructions and comparative analyses of Kickxellomycotina fungi.</title>
        <authorList>
            <person name="Reynolds N.K."/>
            <person name="Stajich J.E."/>
            <person name="Barry K."/>
            <person name="Grigoriev I.V."/>
            <person name="Crous P."/>
            <person name="Smith M.E."/>
        </authorList>
    </citation>
    <scope>NUCLEOTIDE SEQUENCE</scope>
    <source>
        <strain evidence="6">NBRC 100468</strain>
    </source>
</reference>
<accession>A0A9W8DW90</accession>
<evidence type="ECO:0000256" key="4">
    <source>
        <dbReference type="HAMAP-Rule" id="MF_03155"/>
    </source>
</evidence>
<evidence type="ECO:0000313" key="6">
    <source>
        <dbReference type="EMBL" id="KAJ1921258.1"/>
    </source>
</evidence>
<keyword evidence="4" id="KW-0539">Nucleus</keyword>